<dbReference type="RefSeq" id="WP_344419057.1">
    <property type="nucleotide sequence ID" value="NZ_BAAANN010000012.1"/>
</dbReference>
<organism evidence="2 3">
    <name type="scientific">Amycolatopsis minnesotensis</name>
    <dbReference type="NCBI Taxonomy" id="337894"/>
    <lineage>
        <taxon>Bacteria</taxon>
        <taxon>Bacillati</taxon>
        <taxon>Actinomycetota</taxon>
        <taxon>Actinomycetes</taxon>
        <taxon>Pseudonocardiales</taxon>
        <taxon>Pseudonocardiaceae</taxon>
        <taxon>Amycolatopsis</taxon>
    </lineage>
</organism>
<evidence type="ECO:0000313" key="2">
    <source>
        <dbReference type="EMBL" id="GAA1960870.1"/>
    </source>
</evidence>
<evidence type="ECO:0000313" key="3">
    <source>
        <dbReference type="Proteomes" id="UP001501116"/>
    </source>
</evidence>
<sequence>MPEPSEQSRFWWLLTPLVAALVTVAGAIALFKVQADHTLWLASCNSTLFIGCGLASMFFCAAAVLIAFGIGAGIARRRAAVSGTRAVVRGLLVAAGCLLCLFGFTVAAAGVLA</sequence>
<gene>
    <name evidence="2" type="ORF">GCM10009754_34440</name>
</gene>
<accession>A0ABN2QZF6</accession>
<evidence type="ECO:0000256" key="1">
    <source>
        <dbReference type="SAM" id="Phobius"/>
    </source>
</evidence>
<comment type="caution">
    <text evidence="2">The sequence shown here is derived from an EMBL/GenBank/DDBJ whole genome shotgun (WGS) entry which is preliminary data.</text>
</comment>
<dbReference type="EMBL" id="BAAANN010000012">
    <property type="protein sequence ID" value="GAA1960870.1"/>
    <property type="molecule type" value="Genomic_DNA"/>
</dbReference>
<feature type="transmembrane region" description="Helical" evidence="1">
    <location>
        <begin position="12"/>
        <end position="35"/>
    </location>
</feature>
<name>A0ABN2QZF6_9PSEU</name>
<feature type="transmembrane region" description="Helical" evidence="1">
    <location>
        <begin position="47"/>
        <end position="74"/>
    </location>
</feature>
<dbReference type="Proteomes" id="UP001501116">
    <property type="component" value="Unassembled WGS sequence"/>
</dbReference>
<keyword evidence="1" id="KW-1133">Transmembrane helix</keyword>
<protein>
    <recommendedName>
        <fullName evidence="4">Transmembrane protein</fullName>
    </recommendedName>
</protein>
<keyword evidence="1" id="KW-0812">Transmembrane</keyword>
<evidence type="ECO:0008006" key="4">
    <source>
        <dbReference type="Google" id="ProtNLM"/>
    </source>
</evidence>
<reference evidence="2 3" key="1">
    <citation type="journal article" date="2019" name="Int. J. Syst. Evol. Microbiol.">
        <title>The Global Catalogue of Microorganisms (GCM) 10K type strain sequencing project: providing services to taxonomists for standard genome sequencing and annotation.</title>
        <authorList>
            <consortium name="The Broad Institute Genomics Platform"/>
            <consortium name="The Broad Institute Genome Sequencing Center for Infectious Disease"/>
            <person name="Wu L."/>
            <person name="Ma J."/>
        </authorList>
    </citation>
    <scope>NUCLEOTIDE SEQUENCE [LARGE SCALE GENOMIC DNA]</scope>
    <source>
        <strain evidence="2 3">JCM 14545</strain>
    </source>
</reference>
<proteinExistence type="predicted"/>
<keyword evidence="3" id="KW-1185">Reference proteome</keyword>
<feature type="transmembrane region" description="Helical" evidence="1">
    <location>
        <begin position="86"/>
        <end position="112"/>
    </location>
</feature>
<keyword evidence="1" id="KW-0472">Membrane</keyword>